<evidence type="ECO:0000256" key="2">
    <source>
        <dbReference type="SAM" id="SignalP"/>
    </source>
</evidence>
<feature type="chain" id="PRO_5039225724" description="SHOCT domain-containing protein" evidence="2">
    <location>
        <begin position="20"/>
        <end position="136"/>
    </location>
</feature>
<evidence type="ECO:0008006" key="5">
    <source>
        <dbReference type="Google" id="ProtNLM"/>
    </source>
</evidence>
<proteinExistence type="predicted"/>
<gene>
    <name evidence="3" type="ORF">INF28_05480</name>
</gene>
<feature type="signal peptide" evidence="2">
    <location>
        <begin position="1"/>
        <end position="19"/>
    </location>
</feature>
<comment type="caution">
    <text evidence="3">The sequence shown here is derived from an EMBL/GenBank/DDBJ whole genome shotgun (WGS) entry which is preliminary data.</text>
</comment>
<reference evidence="3" key="1">
    <citation type="submission" date="2020-10" db="EMBL/GenBank/DDBJ databases">
        <title>ChiBAC.</title>
        <authorList>
            <person name="Zenner C."/>
            <person name="Hitch T.C.A."/>
            <person name="Clavel T."/>
        </authorList>
    </citation>
    <scope>NUCLEOTIDE SEQUENCE</scope>
    <source>
        <strain evidence="3">DSM 107454</strain>
    </source>
</reference>
<feature type="compositionally biased region" description="Low complexity" evidence="1">
    <location>
        <begin position="29"/>
        <end position="68"/>
    </location>
</feature>
<evidence type="ECO:0000256" key="1">
    <source>
        <dbReference type="SAM" id="MobiDB-lite"/>
    </source>
</evidence>
<dbReference type="EMBL" id="JADCKB010000009">
    <property type="protein sequence ID" value="MBE5039914.1"/>
    <property type="molecule type" value="Genomic_DNA"/>
</dbReference>
<dbReference type="AlphaFoldDB" id="A0A9D5M3C0"/>
<sequence length="136" mass="14310">MKTKIMLFAGLLTVSMLLAGCSGDEPAETSATLKPTSTPAASATASPVPSASATSSSEKTAAPATTAPVQTPDPRDDEDAVRAEIQQSLKDAEDLIEEGMYDDANMILRALRSRELTDEELAKVDELQGKLVKISD</sequence>
<accession>A0A9D5M3C0</accession>
<dbReference type="RefSeq" id="WP_226392466.1">
    <property type="nucleotide sequence ID" value="NZ_JADCKB010000009.1"/>
</dbReference>
<dbReference type="Proteomes" id="UP000806542">
    <property type="component" value="Unassembled WGS sequence"/>
</dbReference>
<keyword evidence="2" id="KW-0732">Signal</keyword>
<evidence type="ECO:0000313" key="4">
    <source>
        <dbReference type="Proteomes" id="UP000806542"/>
    </source>
</evidence>
<evidence type="ECO:0000313" key="3">
    <source>
        <dbReference type="EMBL" id="MBE5039914.1"/>
    </source>
</evidence>
<dbReference type="PROSITE" id="PS51257">
    <property type="entry name" value="PROKAR_LIPOPROTEIN"/>
    <property type="match status" value="1"/>
</dbReference>
<name>A0A9D5M3C0_9FIRM</name>
<protein>
    <recommendedName>
        <fullName evidence="5">SHOCT domain-containing protein</fullName>
    </recommendedName>
</protein>
<feature type="region of interest" description="Disordered" evidence="1">
    <location>
        <begin position="24"/>
        <end position="82"/>
    </location>
</feature>
<organism evidence="3 4">
    <name type="scientific">Ructibacterium gallinarum</name>
    <dbReference type="NCBI Taxonomy" id="2779355"/>
    <lineage>
        <taxon>Bacteria</taxon>
        <taxon>Bacillati</taxon>
        <taxon>Bacillota</taxon>
        <taxon>Clostridia</taxon>
        <taxon>Eubacteriales</taxon>
        <taxon>Oscillospiraceae</taxon>
        <taxon>Ructibacterium</taxon>
    </lineage>
</organism>
<keyword evidence="4" id="KW-1185">Reference proteome</keyword>